<feature type="region of interest" description="Disordered" evidence="1">
    <location>
        <begin position="58"/>
        <end position="83"/>
    </location>
</feature>
<evidence type="ECO:0008006" key="4">
    <source>
        <dbReference type="Google" id="ProtNLM"/>
    </source>
</evidence>
<organism evidence="2 3">
    <name type="scientific">Tritrichomonas musculus</name>
    <dbReference type="NCBI Taxonomy" id="1915356"/>
    <lineage>
        <taxon>Eukaryota</taxon>
        <taxon>Metamonada</taxon>
        <taxon>Parabasalia</taxon>
        <taxon>Tritrichomonadida</taxon>
        <taxon>Tritrichomonadidae</taxon>
        <taxon>Tritrichomonas</taxon>
    </lineage>
</organism>
<feature type="compositionally biased region" description="Polar residues" evidence="1">
    <location>
        <begin position="227"/>
        <end position="241"/>
    </location>
</feature>
<feature type="compositionally biased region" description="Acidic residues" evidence="1">
    <location>
        <begin position="318"/>
        <end position="334"/>
    </location>
</feature>
<proteinExistence type="predicted"/>
<comment type="caution">
    <text evidence="2">The sequence shown here is derived from an EMBL/GenBank/DDBJ whole genome shotgun (WGS) entry which is preliminary data.</text>
</comment>
<feature type="region of interest" description="Disordered" evidence="1">
    <location>
        <begin position="227"/>
        <end position="334"/>
    </location>
</feature>
<feature type="compositionally biased region" description="Low complexity" evidence="1">
    <location>
        <begin position="62"/>
        <end position="73"/>
    </location>
</feature>
<evidence type="ECO:0000313" key="2">
    <source>
        <dbReference type="EMBL" id="KAK8860536.1"/>
    </source>
</evidence>
<feature type="compositionally biased region" description="Polar residues" evidence="1">
    <location>
        <begin position="263"/>
        <end position="286"/>
    </location>
</feature>
<evidence type="ECO:0000256" key="1">
    <source>
        <dbReference type="SAM" id="MobiDB-lite"/>
    </source>
</evidence>
<feature type="compositionally biased region" description="Low complexity" evidence="1">
    <location>
        <begin position="242"/>
        <end position="262"/>
    </location>
</feature>
<evidence type="ECO:0000313" key="3">
    <source>
        <dbReference type="Proteomes" id="UP001470230"/>
    </source>
</evidence>
<name>A0ABR2IC22_9EUKA</name>
<dbReference type="EMBL" id="JAPFFF010000018">
    <property type="protein sequence ID" value="KAK8860536.1"/>
    <property type="molecule type" value="Genomic_DNA"/>
</dbReference>
<accession>A0ABR2IC22</accession>
<feature type="compositionally biased region" description="Basic residues" evidence="1">
    <location>
        <begin position="296"/>
        <end position="306"/>
    </location>
</feature>
<keyword evidence="3" id="KW-1185">Reference proteome</keyword>
<feature type="compositionally biased region" description="Basic and acidic residues" evidence="1">
    <location>
        <begin position="307"/>
        <end position="317"/>
    </location>
</feature>
<sequence>MKVRLISPDRKEISFDYDEDTPFTFNTMKNILQNQFDFKSILTYSFFHNKSQITRSSQFTHSNIKNSNNSNENDQQGNKTEENQAKKEMVISYLSKLEFPAKSFPQTDYCFPLDFPLFIGKNAENESSLFYPPMEGPKCIMSGNTNLTNLVEDTIEQAAAFSNLIGIDPSLEALAESLVNDNLDIGSIRNFVNNFGDDRVDQNDSNSRSSIIQRRTQFGNLIQVQQGQNANNSTQKTNGHDNNNNSNNSNSHNNNNNNNNKNDQPNSHVSNHQSQTPQLSTPTSHVASFKPPGAVTKRKHKTSSRRHLFESNAHPEEEEKDNEDAFEEYDDEEEDLAEGIDEIMEMKENYEESMTPEIEQSVERLTKLGFDRNLVTPLLFMLGDEEKTMQFLQKTFDAMQS</sequence>
<dbReference type="Proteomes" id="UP001470230">
    <property type="component" value="Unassembled WGS sequence"/>
</dbReference>
<gene>
    <name evidence="2" type="ORF">M9Y10_012201</name>
</gene>
<protein>
    <recommendedName>
        <fullName evidence="4">UBA domain-containing protein</fullName>
    </recommendedName>
</protein>
<reference evidence="2 3" key="1">
    <citation type="submission" date="2024-04" db="EMBL/GenBank/DDBJ databases">
        <title>Tritrichomonas musculus Genome.</title>
        <authorList>
            <person name="Alves-Ferreira E."/>
            <person name="Grigg M."/>
            <person name="Lorenzi H."/>
            <person name="Galac M."/>
        </authorList>
    </citation>
    <scope>NUCLEOTIDE SEQUENCE [LARGE SCALE GENOMIC DNA]</scope>
    <source>
        <strain evidence="2 3">EAF2021</strain>
    </source>
</reference>